<dbReference type="Pfam" id="PF01844">
    <property type="entry name" value="HNH"/>
    <property type="match status" value="1"/>
</dbReference>
<proteinExistence type="predicted"/>
<dbReference type="AlphaFoldDB" id="A0A1H8PZ24"/>
<feature type="domain" description="HNH nuclease" evidence="1">
    <location>
        <begin position="194"/>
        <end position="252"/>
    </location>
</feature>
<reference evidence="2 3" key="1">
    <citation type="submission" date="2016-10" db="EMBL/GenBank/DDBJ databases">
        <authorList>
            <person name="de Groot N.N."/>
        </authorList>
    </citation>
    <scope>NUCLEOTIDE SEQUENCE [LARGE SCALE GENOMIC DNA]</scope>
    <source>
        <strain evidence="2 3">558</strain>
    </source>
</reference>
<evidence type="ECO:0000259" key="1">
    <source>
        <dbReference type="SMART" id="SM00507"/>
    </source>
</evidence>
<gene>
    <name evidence="2" type="ORF">SAMN04490369_11023</name>
</gene>
<dbReference type="STRING" id="77097.SAMN04490369_11023"/>
<dbReference type="InterPro" id="IPR003615">
    <property type="entry name" value="HNH_nuc"/>
</dbReference>
<dbReference type="GO" id="GO:0003676">
    <property type="term" value="F:nucleic acid binding"/>
    <property type="evidence" value="ECO:0007669"/>
    <property type="project" value="InterPro"/>
</dbReference>
<dbReference type="Gene3D" id="1.10.30.50">
    <property type="match status" value="1"/>
</dbReference>
<organism evidence="2 3">
    <name type="scientific">Vreelandella aquamarina</name>
    <dbReference type="NCBI Taxonomy" id="77097"/>
    <lineage>
        <taxon>Bacteria</taxon>
        <taxon>Pseudomonadati</taxon>
        <taxon>Pseudomonadota</taxon>
        <taxon>Gammaproteobacteria</taxon>
        <taxon>Oceanospirillales</taxon>
        <taxon>Halomonadaceae</taxon>
        <taxon>Vreelandella</taxon>
    </lineage>
</organism>
<dbReference type="SMART" id="SM00507">
    <property type="entry name" value="HNHc"/>
    <property type="match status" value="1"/>
</dbReference>
<dbReference type="CDD" id="cd00085">
    <property type="entry name" value="HNHc"/>
    <property type="match status" value="1"/>
</dbReference>
<dbReference type="GO" id="GO:0008270">
    <property type="term" value="F:zinc ion binding"/>
    <property type="evidence" value="ECO:0007669"/>
    <property type="project" value="InterPro"/>
</dbReference>
<dbReference type="Proteomes" id="UP000199493">
    <property type="component" value="Unassembled WGS sequence"/>
</dbReference>
<name>A0A1H8PZ24_9GAMM</name>
<dbReference type="InterPro" id="IPR002711">
    <property type="entry name" value="HNH"/>
</dbReference>
<dbReference type="RefSeq" id="WP_089676118.1">
    <property type="nucleotide sequence ID" value="NZ_FODB01000102.1"/>
</dbReference>
<protein>
    <submittedName>
        <fullName evidence="2">5-methylcytosine-specific restriction enzyme A</fullName>
    </submittedName>
</protein>
<dbReference type="GO" id="GO:0004519">
    <property type="term" value="F:endonuclease activity"/>
    <property type="evidence" value="ECO:0007669"/>
    <property type="project" value="InterPro"/>
</dbReference>
<sequence length="287" mass="32314">MNLEFLKPSDRLRVMDLVESTGIDVGDWSNFKGGVEKAASNPKYCYEWSYEDHNMQVIVLNLWYENLLVQDGEIVQKLNLRETAKNAASSPQSRRATKMDFSLQKAARLNWPVRVIICDGGRRDSSATKSSADRRLLDIEQWYVKSYSSDSGDCVLVRGVPTDLFIDQFNIEGLPAGEAKKKESITSVYERSPQVRSYILKRAGGFCEWCGQEGFKTLSGSIYLETHHIQPLSEDGSDTVDNVVALCPNHHREAHFGVNAVQFRKELADRVEKLNKSMQPTANASAD</sequence>
<dbReference type="EMBL" id="FODB01000102">
    <property type="protein sequence ID" value="SEO46924.1"/>
    <property type="molecule type" value="Genomic_DNA"/>
</dbReference>
<accession>A0A1H8PZ24</accession>
<evidence type="ECO:0000313" key="3">
    <source>
        <dbReference type="Proteomes" id="UP000199493"/>
    </source>
</evidence>
<evidence type="ECO:0000313" key="2">
    <source>
        <dbReference type="EMBL" id="SEO46924.1"/>
    </source>
</evidence>